<sequence>MNPLFFVKKPGFMQDLFLWFGPESFPGFSGFRFRETGEGRKGCSGIVRGRTAQ</sequence>
<evidence type="ECO:0000313" key="2">
    <source>
        <dbReference type="Proteomes" id="UP000075683"/>
    </source>
</evidence>
<organism evidence="1 2">
    <name type="scientific">Caldibacillus debilis</name>
    <dbReference type="NCBI Taxonomy" id="301148"/>
    <lineage>
        <taxon>Bacteria</taxon>
        <taxon>Bacillati</taxon>
        <taxon>Bacillota</taxon>
        <taxon>Bacilli</taxon>
        <taxon>Bacillales</taxon>
        <taxon>Bacillaceae</taxon>
        <taxon>Caldibacillus</taxon>
    </lineage>
</organism>
<dbReference type="STRING" id="301148.B4135_0740"/>
<accession>A0A150M651</accession>
<reference evidence="1 2" key="1">
    <citation type="submission" date="2016-01" db="EMBL/GenBank/DDBJ databases">
        <title>Draft Genome Sequences of Seven Thermophilic Sporeformers Isolated from Foods.</title>
        <authorList>
            <person name="Berendsen E.M."/>
            <person name="Wells-Bennik M.H."/>
            <person name="Krawcyk A.O."/>
            <person name="De Jong A."/>
            <person name="Holsappel S."/>
            <person name="Eijlander R.T."/>
            <person name="Kuipers O.P."/>
        </authorList>
    </citation>
    <scope>NUCLEOTIDE SEQUENCE [LARGE SCALE GENOMIC DNA]</scope>
    <source>
        <strain evidence="1 2">B4135</strain>
    </source>
</reference>
<dbReference type="Proteomes" id="UP000075683">
    <property type="component" value="Unassembled WGS sequence"/>
</dbReference>
<proteinExistence type="predicted"/>
<comment type="caution">
    <text evidence="1">The sequence shown here is derived from an EMBL/GenBank/DDBJ whole genome shotgun (WGS) entry which is preliminary data.</text>
</comment>
<dbReference type="EMBL" id="LQYT01000037">
    <property type="protein sequence ID" value="KYD19841.1"/>
    <property type="molecule type" value="Genomic_DNA"/>
</dbReference>
<gene>
    <name evidence="1" type="ORF">B4135_0740</name>
</gene>
<name>A0A150M651_9BACI</name>
<evidence type="ECO:0000313" key="1">
    <source>
        <dbReference type="EMBL" id="KYD19841.1"/>
    </source>
</evidence>
<protein>
    <submittedName>
        <fullName evidence="1">Uncharacterized protein</fullName>
    </submittedName>
</protein>
<dbReference type="AlphaFoldDB" id="A0A150M651"/>